<feature type="transmembrane region" description="Helical" evidence="8">
    <location>
        <begin position="431"/>
        <end position="451"/>
    </location>
</feature>
<dbReference type="PRINTS" id="PR00702">
    <property type="entry name" value="ACRIFLAVINRP"/>
</dbReference>
<dbReference type="RefSeq" id="WP_090733766.1">
    <property type="nucleotide sequence ID" value="NZ_FNYQ01000069.1"/>
</dbReference>
<name>A0A1H6XL57_9GAMM</name>
<protein>
    <submittedName>
        <fullName evidence="9">Multidrug efflux pump</fullName>
    </submittedName>
</protein>
<keyword evidence="3" id="KW-1003">Cell membrane</keyword>
<dbReference type="Gene3D" id="3.30.70.1440">
    <property type="entry name" value="Multidrug efflux transporter AcrB pore domain"/>
    <property type="match status" value="1"/>
</dbReference>
<evidence type="ECO:0000256" key="4">
    <source>
        <dbReference type="ARBA" id="ARBA00022519"/>
    </source>
</evidence>
<evidence type="ECO:0000256" key="7">
    <source>
        <dbReference type="ARBA" id="ARBA00023136"/>
    </source>
</evidence>
<dbReference type="FunFam" id="1.20.1640.10:FF:000001">
    <property type="entry name" value="Efflux pump membrane transporter"/>
    <property type="match status" value="1"/>
</dbReference>
<proteinExistence type="predicted"/>
<dbReference type="Gene3D" id="3.30.2090.10">
    <property type="entry name" value="Multidrug efflux transporter AcrB TolC docking domain, DN and DC subdomains"/>
    <property type="match status" value="2"/>
</dbReference>
<dbReference type="FunFam" id="3.30.70.1430:FF:000001">
    <property type="entry name" value="Efflux pump membrane transporter"/>
    <property type="match status" value="1"/>
</dbReference>
<feature type="transmembrane region" description="Helical" evidence="8">
    <location>
        <begin position="387"/>
        <end position="410"/>
    </location>
</feature>
<sequence length="1046" mass="112021">MNPSRLFIRRPIATLLVMLAVLLSGLLAYRILPIAALPQVDYPTIQVTTLYPGAGPQVMLTAVTAPLERQLGQMSGLSQMYSTSSGGASVITLKFNLDLSLDEAEQEVQAAINAADSLLPSDLPNPPTYKKVNPADAAVLTLAASSESLPLIEVQDLINTRIALKLSQVSGVGLVSLAGGQQSAIRIRVDPVALAAHGLTPEDVYAVVNGANVNGSKGGFDGPDHSVTIDANDQLRSAAEYAELVLTYEDGKALRLRDVASLEEAPENLYQRAWAGSKQAIVINIQRQPGANVIQVVDSIKALLPGLRDSLPGAVELEVLVDRTQTIRASIEDVQLELVLSVALVVLVSFVFLRNLAGTLIPSVAVPLSLIGTFGVMYLAGFSLNNLTLMALTIATGFVIDDAIVVVENIQRHLENGEPPLQAALKGSAEIGFTVVSLTLSLIAVLIPLLFMGDVVGRLFREFSITLAVSILVSMFVSLTLTPMLCAYLLRHIPAQEESRFSRWGGRQFERLVALYDRALRRVLAHQGFTLLVALSTLALTAALYLYVPKGFFPIQDTGQLQGITQAPQNVSFEEMSRRQQALAEVLRADPAVASLSSTVGVDGSNVSLNMGRLQIELKPFAERGERADAVIERLRRAAARVTGIGLYLTASQDLSVDDQVTPSRYQLTLDTPVLADLETWVPRLLERLRARPELQDVVSGLQNASPVAYLQIDRAAAARYGISAADVDTALYNAFGQRLISTIFTQANQYRVVLEVAPAFRQGPADFERVYLAGSVTGDSTGAASTGTGTAMVRLSNIARIGERTGHQSLTRLNQTPAVTLSFNLAPGHSLEQARRAIGEACAAIGLPETVTLRYQGAADAFATATGNTPWLILAALVTMYIVLGVLYESWIHPVTILSTLPSAAIGALLALLASDSEFGLIALIGVILLIGIVKKNAIMLIDFALDRQQRGLAADEAIHQACLLRFRPILMTTLAALLGALPLMLAQGAGAELRRPLGLVIVGGLLLSQLLTLFTTPVIYLLFERLAQRRSRRSRRDAAAGEPA</sequence>
<dbReference type="PANTHER" id="PTHR32063:SF21">
    <property type="entry name" value="MULTIDRUG RESISTANCE PROTEIN MDTB"/>
    <property type="match status" value="1"/>
</dbReference>
<dbReference type="InterPro" id="IPR027463">
    <property type="entry name" value="AcrB_DN_DC_subdom"/>
</dbReference>
<dbReference type="PANTHER" id="PTHR32063">
    <property type="match status" value="1"/>
</dbReference>
<evidence type="ECO:0000313" key="10">
    <source>
        <dbReference type="Proteomes" id="UP000199250"/>
    </source>
</evidence>
<evidence type="ECO:0000256" key="5">
    <source>
        <dbReference type="ARBA" id="ARBA00022692"/>
    </source>
</evidence>
<dbReference type="Gene3D" id="3.30.70.1320">
    <property type="entry name" value="Multidrug efflux transporter AcrB pore domain like"/>
    <property type="match status" value="1"/>
</dbReference>
<keyword evidence="6 8" id="KW-1133">Transmembrane helix</keyword>
<dbReference type="AlphaFoldDB" id="A0A1H6XL57"/>
<feature type="transmembrane region" description="Helical" evidence="8">
    <location>
        <begin position="872"/>
        <end position="889"/>
    </location>
</feature>
<evidence type="ECO:0000256" key="1">
    <source>
        <dbReference type="ARBA" id="ARBA00004429"/>
    </source>
</evidence>
<dbReference type="Gene3D" id="3.30.70.1430">
    <property type="entry name" value="Multidrug efflux transporter AcrB pore domain"/>
    <property type="match status" value="2"/>
</dbReference>
<dbReference type="InterPro" id="IPR001036">
    <property type="entry name" value="Acrflvin-R"/>
</dbReference>
<dbReference type="SUPFAM" id="SSF82693">
    <property type="entry name" value="Multidrug efflux transporter AcrB pore domain, PN1, PN2, PC1 and PC2 subdomains"/>
    <property type="match status" value="3"/>
</dbReference>
<feature type="transmembrane region" description="Helical" evidence="8">
    <location>
        <begin position="922"/>
        <end position="947"/>
    </location>
</feature>
<dbReference type="GO" id="GO:0005886">
    <property type="term" value="C:plasma membrane"/>
    <property type="evidence" value="ECO:0007669"/>
    <property type="project" value="UniProtKB-SubCell"/>
</dbReference>
<feature type="transmembrane region" description="Helical" evidence="8">
    <location>
        <begin position="999"/>
        <end position="1025"/>
    </location>
</feature>
<dbReference type="OrthoDB" id="9757904at2"/>
<evidence type="ECO:0000313" key="9">
    <source>
        <dbReference type="EMBL" id="SEJ27477.1"/>
    </source>
</evidence>
<evidence type="ECO:0000256" key="8">
    <source>
        <dbReference type="SAM" id="Phobius"/>
    </source>
</evidence>
<dbReference type="GO" id="GO:0042910">
    <property type="term" value="F:xenobiotic transmembrane transporter activity"/>
    <property type="evidence" value="ECO:0007669"/>
    <property type="project" value="TreeGrafter"/>
</dbReference>
<feature type="transmembrane region" description="Helical" evidence="8">
    <location>
        <begin position="360"/>
        <end position="381"/>
    </location>
</feature>
<keyword evidence="2" id="KW-0813">Transport</keyword>
<feature type="transmembrane region" description="Helical" evidence="8">
    <location>
        <begin position="334"/>
        <end position="353"/>
    </location>
</feature>
<dbReference type="Proteomes" id="UP000199250">
    <property type="component" value="Unassembled WGS sequence"/>
</dbReference>
<dbReference type="Pfam" id="PF00873">
    <property type="entry name" value="ACR_tran"/>
    <property type="match status" value="1"/>
</dbReference>
<dbReference type="SUPFAM" id="SSF82866">
    <property type="entry name" value="Multidrug efflux transporter AcrB transmembrane domain"/>
    <property type="match status" value="2"/>
</dbReference>
<reference evidence="9 10" key="1">
    <citation type="submission" date="2016-10" db="EMBL/GenBank/DDBJ databases">
        <authorList>
            <person name="de Groot N.N."/>
        </authorList>
    </citation>
    <scope>NUCLEOTIDE SEQUENCE [LARGE SCALE GENOMIC DNA]</scope>
    <source>
        <strain evidence="9 10">DSM 373</strain>
    </source>
</reference>
<feature type="transmembrane region" description="Helical" evidence="8">
    <location>
        <begin position="463"/>
        <end position="490"/>
    </location>
</feature>
<feature type="transmembrane region" description="Helical" evidence="8">
    <location>
        <begin position="896"/>
        <end position="916"/>
    </location>
</feature>
<keyword evidence="5 8" id="KW-0812">Transmembrane</keyword>
<feature type="transmembrane region" description="Helical" evidence="8">
    <location>
        <begin position="528"/>
        <end position="548"/>
    </location>
</feature>
<comment type="subcellular location">
    <subcellularLocation>
        <location evidence="1">Cell inner membrane</location>
        <topology evidence="1">Multi-pass membrane protein</topology>
    </subcellularLocation>
</comment>
<dbReference type="Gene3D" id="1.20.1640.10">
    <property type="entry name" value="Multidrug efflux transporter AcrB transmembrane domain"/>
    <property type="match status" value="2"/>
</dbReference>
<evidence type="ECO:0000256" key="3">
    <source>
        <dbReference type="ARBA" id="ARBA00022475"/>
    </source>
</evidence>
<keyword evidence="7 8" id="KW-0472">Membrane</keyword>
<gene>
    <name evidence="9" type="ORF">SAMN04244572_03362</name>
</gene>
<feature type="transmembrane region" description="Helical" evidence="8">
    <location>
        <begin position="968"/>
        <end position="987"/>
    </location>
</feature>
<dbReference type="EMBL" id="FNYQ01000069">
    <property type="protein sequence ID" value="SEJ27477.1"/>
    <property type="molecule type" value="Genomic_DNA"/>
</dbReference>
<dbReference type="SUPFAM" id="SSF82714">
    <property type="entry name" value="Multidrug efflux transporter AcrB TolC docking domain, DN and DC subdomains"/>
    <property type="match status" value="2"/>
</dbReference>
<evidence type="ECO:0000256" key="6">
    <source>
        <dbReference type="ARBA" id="ARBA00022989"/>
    </source>
</evidence>
<evidence type="ECO:0000256" key="2">
    <source>
        <dbReference type="ARBA" id="ARBA00022448"/>
    </source>
</evidence>
<accession>A0A1H6XL57</accession>
<keyword evidence="4" id="KW-0997">Cell inner membrane</keyword>
<organism evidence="9 10">
    <name type="scientific">Azotobacter beijerinckii</name>
    <dbReference type="NCBI Taxonomy" id="170623"/>
    <lineage>
        <taxon>Bacteria</taxon>
        <taxon>Pseudomonadati</taxon>
        <taxon>Pseudomonadota</taxon>
        <taxon>Gammaproteobacteria</taxon>
        <taxon>Pseudomonadales</taxon>
        <taxon>Pseudomonadaceae</taxon>
        <taxon>Azotobacter</taxon>
    </lineage>
</organism>